<dbReference type="PROSITE" id="PS00018">
    <property type="entry name" value="EF_HAND_1"/>
    <property type="match status" value="4"/>
</dbReference>
<keyword evidence="2" id="KW-0677">Repeat</keyword>
<feature type="domain" description="EF-hand" evidence="4">
    <location>
        <begin position="44"/>
        <end position="79"/>
    </location>
</feature>
<dbReference type="PANTHER" id="PTHR23048">
    <property type="entry name" value="MYOSIN LIGHT CHAIN 1, 3"/>
    <property type="match status" value="1"/>
</dbReference>
<feature type="domain" description="EF-hand" evidence="4">
    <location>
        <begin position="8"/>
        <end position="43"/>
    </location>
</feature>
<dbReference type="InterPro" id="IPR018247">
    <property type="entry name" value="EF_Hand_1_Ca_BS"/>
</dbReference>
<dbReference type="PROSITE" id="PS50222">
    <property type="entry name" value="EF_HAND_2"/>
    <property type="match status" value="4"/>
</dbReference>
<evidence type="ECO:0000256" key="2">
    <source>
        <dbReference type="ARBA" id="ARBA00022737"/>
    </source>
</evidence>
<dbReference type="SUPFAM" id="SSF47473">
    <property type="entry name" value="EF-hand"/>
    <property type="match status" value="1"/>
</dbReference>
<keyword evidence="6" id="KW-1185">Reference proteome</keyword>
<gene>
    <name evidence="5" type="ORF">N7G274_007561</name>
</gene>
<reference evidence="5 6" key="1">
    <citation type="submission" date="2024-09" db="EMBL/GenBank/DDBJ databases">
        <title>Rethinking Asexuality: The Enigmatic Case of Functional Sexual Genes in Lepraria (Stereocaulaceae).</title>
        <authorList>
            <person name="Doellman M."/>
            <person name="Sun Y."/>
            <person name="Barcenas-Pena A."/>
            <person name="Lumbsch H.T."/>
            <person name="Grewe F."/>
        </authorList>
    </citation>
    <scope>NUCLEOTIDE SEQUENCE [LARGE SCALE GENOMIC DNA]</scope>
    <source>
        <strain evidence="5 6">Mercado 3170</strain>
    </source>
</reference>
<dbReference type="SMART" id="SM00054">
    <property type="entry name" value="EFh"/>
    <property type="match status" value="4"/>
</dbReference>
<name>A0ABR4A181_9LECA</name>
<dbReference type="PANTHER" id="PTHR23048:SF0">
    <property type="entry name" value="CALMODULIN LIKE 3"/>
    <property type="match status" value="1"/>
</dbReference>
<organism evidence="5 6">
    <name type="scientific">Stereocaulon virgatum</name>
    <dbReference type="NCBI Taxonomy" id="373712"/>
    <lineage>
        <taxon>Eukaryota</taxon>
        <taxon>Fungi</taxon>
        <taxon>Dikarya</taxon>
        <taxon>Ascomycota</taxon>
        <taxon>Pezizomycotina</taxon>
        <taxon>Lecanoromycetes</taxon>
        <taxon>OSLEUM clade</taxon>
        <taxon>Lecanoromycetidae</taxon>
        <taxon>Lecanorales</taxon>
        <taxon>Lecanorineae</taxon>
        <taxon>Stereocaulaceae</taxon>
        <taxon>Stereocaulon</taxon>
    </lineage>
</organism>
<evidence type="ECO:0000256" key="3">
    <source>
        <dbReference type="ARBA" id="ARBA00022837"/>
    </source>
</evidence>
<dbReference type="Gene3D" id="1.10.238.10">
    <property type="entry name" value="EF-hand"/>
    <property type="match status" value="2"/>
</dbReference>
<feature type="domain" description="EF-hand" evidence="4">
    <location>
        <begin position="117"/>
        <end position="147"/>
    </location>
</feature>
<keyword evidence="3" id="KW-0106">Calcium</keyword>
<dbReference type="InterPro" id="IPR002048">
    <property type="entry name" value="EF_hand_dom"/>
</dbReference>
<accession>A0ABR4A181</accession>
<dbReference type="Proteomes" id="UP001590950">
    <property type="component" value="Unassembled WGS sequence"/>
</dbReference>
<dbReference type="Pfam" id="PF13499">
    <property type="entry name" value="EF-hand_7"/>
    <property type="match status" value="2"/>
</dbReference>
<evidence type="ECO:0000313" key="5">
    <source>
        <dbReference type="EMBL" id="KAL2039702.1"/>
    </source>
</evidence>
<evidence type="ECO:0000256" key="1">
    <source>
        <dbReference type="ARBA" id="ARBA00020786"/>
    </source>
</evidence>
<sequence>MTASLTEEQLKDLRTTFALFDDDGNGEITATELGNVMRSLGLKPSETELQDIMNEIDADHSGTIDFDEFATIMAHKVANADSEAELRAAFRVFDKDDSGTIDTAELRHLMKSIGEDLTDEQVEEMIREADKDGDGCIDYNEFVQLMK</sequence>
<comment type="caution">
    <text evidence="5">The sequence shown here is derived from an EMBL/GenBank/DDBJ whole genome shotgun (WGS) entry which is preliminary data.</text>
</comment>
<protein>
    <recommendedName>
        <fullName evidence="1">Calmodulin</fullName>
    </recommendedName>
</protein>
<evidence type="ECO:0000259" key="4">
    <source>
        <dbReference type="PROSITE" id="PS50222"/>
    </source>
</evidence>
<dbReference type="CDD" id="cd00051">
    <property type="entry name" value="EFh"/>
    <property type="match status" value="1"/>
</dbReference>
<dbReference type="EMBL" id="JBEFKJ010000024">
    <property type="protein sequence ID" value="KAL2039702.1"/>
    <property type="molecule type" value="Genomic_DNA"/>
</dbReference>
<proteinExistence type="predicted"/>
<feature type="domain" description="EF-hand" evidence="4">
    <location>
        <begin position="81"/>
        <end position="116"/>
    </location>
</feature>
<evidence type="ECO:0000313" key="6">
    <source>
        <dbReference type="Proteomes" id="UP001590950"/>
    </source>
</evidence>
<dbReference type="InterPro" id="IPR011992">
    <property type="entry name" value="EF-hand-dom_pair"/>
</dbReference>
<dbReference type="InterPro" id="IPR050230">
    <property type="entry name" value="CALM/Myosin/TropC-like"/>
</dbReference>